<reference evidence="1 2" key="1">
    <citation type="submission" date="2006-04" db="EMBL/GenBank/DDBJ databases">
        <authorList>
            <person name="Nierman W.C."/>
        </authorList>
    </citation>
    <scope>NUCLEOTIDE SEQUENCE [LARGE SCALE GENOMIC DNA]</scope>
    <source>
        <strain evidence="1 2">DW4/3-1</strain>
    </source>
</reference>
<name>Q09AF7_STIAD</name>
<dbReference type="Proteomes" id="UP000032702">
    <property type="component" value="Unassembled WGS sequence"/>
</dbReference>
<sequence length="989" mass="107381">MCSRSVLGSESRNVLRRGFADVEDMVCSNRHHADEPESFEDGLDLFSTIAGQPDGAIRQPRAECLRFSRIPTRRPAAPRDERCVAYASPVSALIIAAEEGPLGTGARLEPGRGVVPGAIGIERPGTCRMQDEGGQVAPLEPRVRGAEVRPPIVAPVEAVAARGEQDLWLARGEEDGVRIEIRALGQVRPGHAPVEAEHEPALLDGGGDGLGPLRIESNASHPGFMAGRVGRGPLPVAGQGGEGGAGRPLGGPWMLAIEGGGLGAGIEHPRDGVLDQGPDPQRAQPGAVRHPRGAAILAPEDARGLGPHVEPAGAPGVGDEASLGHVRGDGLRAAAAKHDLEGGVGGPRRRVHREAAQEGGDVAAVHVPGNEKAACRANIDIRERAHERILASLILSASENGMRCGGGVLACGHSSVSRGGESVMEAGSTQWEPGSKPVIVPAACWCGQRLAELLGQRQLESTLKVSARGEDVRALQEHLIRFGFEVELMKAPRVGKAAPSDDQRLCIWGNYTTRAVRMFALHPGVGSKPEKVLPADGKKLTQALVEKLQDWCRRGTRSPQNYWEFPHLKLDGKSQLIDAYGEDMGHGPQSAWHHHIRQIQEDLAQVGFGVHADALCDLKIAARPSGKYVANVQNDKQLTDLAYLVRKFQRQSKWLWRMNAEGKHLADADPAQDNTVYRREENSGIMDQETALVLRAWVEKKLHMVVNKFELKELHWPPDSTTVIPSEGGPAKLRKDAYEAWFKAATEIHRLGGYLGKTFASSPRGYRAGKLSHVKGNSPFSWHYSALGIDIDQAATSWDGTINPKTGVRFVLEEDGDKFRVWCYADPQPPAPQDSSDDKKDPYLQYRNRNIATKSESPGRVIKAEGAVEASPLLHQCGPKADFAQVAAPAGWYVDISGVMEKHGMHRISRKTHWKVNSKSWEWWHYEFHPDPPLAWGAESAADKAALSFGDYLQLYGVHEYKLRNVADGWIDHRDIEHIPVLSDGPKSP</sequence>
<accession>Q09AF7</accession>
<dbReference type="EMBL" id="AAMD01000013">
    <property type="protein sequence ID" value="EAU68727.1"/>
    <property type="molecule type" value="Genomic_DNA"/>
</dbReference>
<protein>
    <submittedName>
        <fullName evidence="1">Uncharacterized protein</fullName>
    </submittedName>
</protein>
<evidence type="ECO:0000313" key="2">
    <source>
        <dbReference type="Proteomes" id="UP000032702"/>
    </source>
</evidence>
<dbReference type="AlphaFoldDB" id="Q09AF7"/>
<gene>
    <name evidence="1" type="ORF">STIAU_2810</name>
</gene>
<comment type="caution">
    <text evidence="1">The sequence shown here is derived from an EMBL/GenBank/DDBJ whole genome shotgun (WGS) entry which is preliminary data.</text>
</comment>
<evidence type="ECO:0000313" key="1">
    <source>
        <dbReference type="EMBL" id="EAU68727.1"/>
    </source>
</evidence>
<organism evidence="1 2">
    <name type="scientific">Stigmatella aurantiaca (strain DW4/3-1)</name>
    <dbReference type="NCBI Taxonomy" id="378806"/>
    <lineage>
        <taxon>Bacteria</taxon>
        <taxon>Pseudomonadati</taxon>
        <taxon>Myxococcota</taxon>
        <taxon>Myxococcia</taxon>
        <taxon>Myxococcales</taxon>
        <taxon>Cystobacterineae</taxon>
        <taxon>Archangiaceae</taxon>
        <taxon>Stigmatella</taxon>
    </lineage>
</organism>
<proteinExistence type="predicted"/>